<dbReference type="Proteomes" id="UP000078272">
    <property type="component" value="Unassembled WGS sequence"/>
</dbReference>
<evidence type="ECO:0000256" key="2">
    <source>
        <dbReference type="SAM" id="SignalP"/>
    </source>
</evidence>
<feature type="signal peptide" evidence="2">
    <location>
        <begin position="1"/>
        <end position="31"/>
    </location>
</feature>
<evidence type="ECO:0000313" key="3">
    <source>
        <dbReference type="EMBL" id="KTQ95504.1"/>
    </source>
</evidence>
<dbReference type="SUPFAM" id="SSF158791">
    <property type="entry name" value="MgtE N-terminal domain-like"/>
    <property type="match status" value="1"/>
</dbReference>
<dbReference type="PATRIC" id="fig|401562.3.peg.1863"/>
<sequence length="208" mass="21721">MTPSPFVRSSSLRTALLAGVLVLGGLQFADASGSKEPVGPPTTPVKVRVIGADGTEASVPVQPTTDVQRYCSNISDPALDARNALQLAQLKEAEGQLNARIEELDAKRKEVEGWLAERKAFIESTSDTMIQIYSGMKPDAAAGQLAGMTRPAAAALLTRLKSRQASAILAEMPAPVAAELAAIITQKTDRAAQADTAGSPPAAEEQKS</sequence>
<evidence type="ECO:0000313" key="4">
    <source>
        <dbReference type="Proteomes" id="UP000078272"/>
    </source>
</evidence>
<dbReference type="AlphaFoldDB" id="A0A175RA46"/>
<gene>
    <name evidence="3" type="ORF">NS226_11700</name>
</gene>
<name>A0A175RA46_9HYPH</name>
<protein>
    <recommendedName>
        <fullName evidence="5">Magnesium transporter MgtE intracellular domain-containing protein</fullName>
    </recommendedName>
</protein>
<evidence type="ECO:0008006" key="5">
    <source>
        <dbReference type="Google" id="ProtNLM"/>
    </source>
</evidence>
<organism evidence="3 4">
    <name type="scientific">Aureimonas ureilytica</name>
    <dbReference type="NCBI Taxonomy" id="401562"/>
    <lineage>
        <taxon>Bacteria</taxon>
        <taxon>Pseudomonadati</taxon>
        <taxon>Pseudomonadota</taxon>
        <taxon>Alphaproteobacteria</taxon>
        <taxon>Hyphomicrobiales</taxon>
        <taxon>Aurantimonadaceae</taxon>
        <taxon>Aureimonas</taxon>
    </lineage>
</organism>
<keyword evidence="2" id="KW-0732">Signal</keyword>
<dbReference type="RefSeq" id="WP_193752840.1">
    <property type="nucleotide sequence ID" value="NZ_LDPZ01000022.1"/>
</dbReference>
<comment type="caution">
    <text evidence="3">The sequence shown here is derived from an EMBL/GenBank/DDBJ whole genome shotgun (WGS) entry which is preliminary data.</text>
</comment>
<feature type="chain" id="PRO_5008041745" description="Magnesium transporter MgtE intracellular domain-containing protein" evidence="2">
    <location>
        <begin position="32"/>
        <end position="208"/>
    </location>
</feature>
<feature type="region of interest" description="Disordered" evidence="1">
    <location>
        <begin position="189"/>
        <end position="208"/>
    </location>
</feature>
<dbReference type="EMBL" id="LDPZ01000022">
    <property type="protein sequence ID" value="KTQ95504.1"/>
    <property type="molecule type" value="Genomic_DNA"/>
</dbReference>
<reference evidence="3 4" key="1">
    <citation type="journal article" date="2016" name="Front. Microbiol.">
        <title>Genomic Resource of Rice Seed Associated Bacteria.</title>
        <authorList>
            <person name="Midha S."/>
            <person name="Bansal K."/>
            <person name="Sharma S."/>
            <person name="Kumar N."/>
            <person name="Patil P.P."/>
            <person name="Chaudhry V."/>
            <person name="Patil P.B."/>
        </authorList>
    </citation>
    <scope>NUCLEOTIDE SEQUENCE [LARGE SCALE GENOMIC DNA]</scope>
    <source>
        <strain evidence="3 4">NS226</strain>
    </source>
</reference>
<proteinExistence type="predicted"/>
<evidence type="ECO:0000256" key="1">
    <source>
        <dbReference type="SAM" id="MobiDB-lite"/>
    </source>
</evidence>
<accession>A0A175RA46</accession>
<dbReference type="STRING" id="401562.NS365_14220"/>